<keyword evidence="1" id="KW-0645">Protease</keyword>
<keyword evidence="1" id="KW-0121">Carboxypeptidase</keyword>
<dbReference type="KEGG" id="afla:FHG64_00045"/>
<dbReference type="Gene3D" id="2.60.40.1120">
    <property type="entry name" value="Carboxypeptidase-like, regulatory domain"/>
    <property type="match status" value="1"/>
</dbReference>
<keyword evidence="1" id="KW-0378">Hydrolase</keyword>
<evidence type="ECO:0000313" key="2">
    <source>
        <dbReference type="EMBL" id="QCY71306.1"/>
    </source>
</evidence>
<dbReference type="AlphaFoldDB" id="A0A5B7WZX4"/>
<dbReference type="EMBL" id="CP040812">
    <property type="protein sequence ID" value="QCY67913.1"/>
    <property type="molecule type" value="Genomic_DNA"/>
</dbReference>
<name>A0A5B7WZX4_9FLAO</name>
<proteinExistence type="predicted"/>
<accession>A0A5B7WZX4</accession>
<evidence type="ECO:0000313" key="1">
    <source>
        <dbReference type="EMBL" id="QCY67913.1"/>
    </source>
</evidence>
<gene>
    <name evidence="1" type="ORF">FHG64_00045</name>
    <name evidence="2" type="ORF">FHG64_18960</name>
</gene>
<dbReference type="OrthoDB" id="1413766at2"/>
<dbReference type="EMBL" id="CP040812">
    <property type="protein sequence ID" value="QCY71306.1"/>
    <property type="molecule type" value="Genomic_DNA"/>
</dbReference>
<dbReference type="InterPro" id="IPR008969">
    <property type="entry name" value="CarboxyPept-like_regulatory"/>
</dbReference>
<dbReference type="GO" id="GO:0004180">
    <property type="term" value="F:carboxypeptidase activity"/>
    <property type="evidence" value="ECO:0007669"/>
    <property type="project" value="UniProtKB-KW"/>
</dbReference>
<dbReference type="Proteomes" id="UP000309016">
    <property type="component" value="Chromosome"/>
</dbReference>
<dbReference type="RefSeq" id="WP_139064530.1">
    <property type="nucleotide sequence ID" value="NZ_CP040812.1"/>
</dbReference>
<sequence length="426" mass="49350">MKTKIKTLIHLPLLWMLPIVLLVSYPMVQAQQIQDQFNEYKGEVRDSQTGDAVSSAFLSLDGSNISTVTNTEGEFSLKIPVRITEGTVTVSNLGYKSKTISLEYFKKENTIIELDENFEELSEISVFTANDAKQLVQTMLSKTGDNYIDDPTLMTAFYREAIKTRWRNVSLAEAVVRIHKKPYTSMGKDDISLVKARKSADYKRLDTLALKLRGGPFNNLYSDVMKYPEYLFRPNELNDYTFSFDEPTRLNNRYLYVVNFEQINKELPWFFGKLFIDAQTSSLVKAVYELNVDNRNVASQMFVRKKPSGARVHPVNVQYEIDYRESDGKWYYGYGSAQLEFVVNWKRKLFNTKYTVNSEMAVTDWERRPEEKVKKDDTFLSQSVVMADDVSGFTDVRFWGENNIIEPDKSIQNAIEKIQRQIERSN</sequence>
<dbReference type="Pfam" id="PF13715">
    <property type="entry name" value="CarbopepD_reg_2"/>
    <property type="match status" value="1"/>
</dbReference>
<dbReference type="KEGG" id="afla:FHG64_18960"/>
<dbReference type="SUPFAM" id="SSF49464">
    <property type="entry name" value="Carboxypeptidase regulatory domain-like"/>
    <property type="match status" value="1"/>
</dbReference>
<organism evidence="1 3">
    <name type="scientific">Antarcticibacterium flavum</name>
    <dbReference type="NCBI Taxonomy" id="2058175"/>
    <lineage>
        <taxon>Bacteria</taxon>
        <taxon>Pseudomonadati</taxon>
        <taxon>Bacteroidota</taxon>
        <taxon>Flavobacteriia</taxon>
        <taxon>Flavobacteriales</taxon>
        <taxon>Flavobacteriaceae</taxon>
        <taxon>Antarcticibacterium</taxon>
    </lineage>
</organism>
<evidence type="ECO:0000313" key="3">
    <source>
        <dbReference type="Proteomes" id="UP000309016"/>
    </source>
</evidence>
<protein>
    <submittedName>
        <fullName evidence="1">Carboxypeptidase-like regulatory domain-containing protein</fullName>
    </submittedName>
</protein>
<reference evidence="1 3" key="1">
    <citation type="submission" date="2019-06" db="EMBL/GenBank/DDBJ databases">
        <title>Complete genome sequence of Antarcticibacterium flavum KCTC 52984T from an Antarctic marine sediment.</title>
        <authorList>
            <person name="Lee Y.M."/>
            <person name="Shin S.C."/>
        </authorList>
    </citation>
    <scope>NUCLEOTIDE SEQUENCE [LARGE SCALE GENOMIC DNA]</scope>
    <source>
        <strain evidence="1 3">KCTC 52984</strain>
    </source>
</reference>
<keyword evidence="3" id="KW-1185">Reference proteome</keyword>